<organism evidence="1 2">
    <name type="scientific">Desulfohalobium retbaense (strain ATCC 49708 / DSM 5692 / JCM 16813 / HR100)</name>
    <dbReference type="NCBI Taxonomy" id="485915"/>
    <lineage>
        <taxon>Bacteria</taxon>
        <taxon>Pseudomonadati</taxon>
        <taxon>Thermodesulfobacteriota</taxon>
        <taxon>Desulfovibrionia</taxon>
        <taxon>Desulfovibrionales</taxon>
        <taxon>Desulfohalobiaceae</taxon>
        <taxon>Desulfohalobium</taxon>
    </lineage>
</organism>
<reference evidence="1 2" key="2">
    <citation type="journal article" date="2010" name="Stand. Genomic Sci.">
        <title>Complete genome sequence of Desulfohalobium retbaense type strain (HR(100)).</title>
        <authorList>
            <person name="Spring S."/>
            <person name="Nolan M."/>
            <person name="Lapidus A."/>
            <person name="Glavina Del Rio T."/>
            <person name="Copeland A."/>
            <person name="Tice H."/>
            <person name="Cheng J.F."/>
            <person name="Lucas S."/>
            <person name="Land M."/>
            <person name="Chen F."/>
            <person name="Bruce D."/>
            <person name="Goodwin L."/>
            <person name="Pitluck S."/>
            <person name="Ivanova N."/>
            <person name="Mavromatis K."/>
            <person name="Mikhailova N."/>
            <person name="Pati A."/>
            <person name="Chen A."/>
            <person name="Palaniappan K."/>
            <person name="Hauser L."/>
            <person name="Chang Y.J."/>
            <person name="Jeffries C.D."/>
            <person name="Munk C."/>
            <person name="Kiss H."/>
            <person name="Chain P."/>
            <person name="Han C."/>
            <person name="Brettin T."/>
            <person name="Detter J.C."/>
            <person name="Schuler E."/>
            <person name="Goker M."/>
            <person name="Rohde M."/>
            <person name="Bristow J."/>
            <person name="Eisen J.A."/>
            <person name="Markowitz V."/>
            <person name="Hugenholtz P."/>
            <person name="Kyrpides N.C."/>
            <person name="Klenk H.P."/>
        </authorList>
    </citation>
    <scope>NUCLEOTIDE SEQUENCE [LARGE SCALE GENOMIC DNA]</scope>
    <source>
        <strain evidence="1 2">DSM 5692</strain>
    </source>
</reference>
<name>C8WZ57_DESRD</name>
<dbReference type="STRING" id="485915.Dret_0030"/>
<reference evidence="2" key="1">
    <citation type="submission" date="2009-09" db="EMBL/GenBank/DDBJ databases">
        <title>The complete chromosome of Desulfohalobium retbaense DSM 5692.</title>
        <authorList>
            <consortium name="US DOE Joint Genome Institute (JGI-PGF)"/>
            <person name="Lucas S."/>
            <person name="Copeland A."/>
            <person name="Lapidus A."/>
            <person name="Glavina del Rio T."/>
            <person name="Dalin E."/>
            <person name="Tice H."/>
            <person name="Bruce D."/>
            <person name="Goodwin L."/>
            <person name="Pitluck S."/>
            <person name="Kyrpides N."/>
            <person name="Mavromatis K."/>
            <person name="Ivanova N."/>
            <person name="Mikhailova N."/>
            <person name="Munk A.C."/>
            <person name="Brettin T."/>
            <person name="Detter J.C."/>
            <person name="Han C."/>
            <person name="Tapia R."/>
            <person name="Larimer F."/>
            <person name="Land M."/>
            <person name="Hauser L."/>
            <person name="Markowitz V."/>
            <person name="Cheng J.-F."/>
            <person name="Hugenholtz P."/>
            <person name="Woyke T."/>
            <person name="Wu D."/>
            <person name="Spring S."/>
            <person name="Klenk H.-P."/>
            <person name="Eisen J.A."/>
        </authorList>
    </citation>
    <scope>NUCLEOTIDE SEQUENCE [LARGE SCALE GENOMIC DNA]</scope>
    <source>
        <strain evidence="2">DSM 5692</strain>
    </source>
</reference>
<dbReference type="EMBL" id="CP001734">
    <property type="protein sequence ID" value="ACV67332.1"/>
    <property type="molecule type" value="Genomic_DNA"/>
</dbReference>
<gene>
    <name evidence="1" type="ordered locus">Dret_0030</name>
</gene>
<dbReference type="KEGG" id="drt:Dret_0030"/>
<evidence type="ECO:0000313" key="1">
    <source>
        <dbReference type="EMBL" id="ACV67332.1"/>
    </source>
</evidence>
<dbReference type="Proteomes" id="UP000001052">
    <property type="component" value="Chromosome"/>
</dbReference>
<dbReference type="AlphaFoldDB" id="C8WZ57"/>
<keyword evidence="2" id="KW-1185">Reference proteome</keyword>
<sequence length="51" mass="5416">MIGFVQGGPGPGILLQLGKGARWCCIAVFARKVLPLQRTAMAHGRRSVAKP</sequence>
<evidence type="ECO:0000313" key="2">
    <source>
        <dbReference type="Proteomes" id="UP000001052"/>
    </source>
</evidence>
<proteinExistence type="predicted"/>
<accession>C8WZ57</accession>
<protein>
    <submittedName>
        <fullName evidence="1">Uncharacterized protein</fullName>
    </submittedName>
</protein>
<dbReference type="HOGENOM" id="CLU_3098185_0_0_7"/>